<dbReference type="InterPro" id="IPR006119">
    <property type="entry name" value="Resolv_N"/>
</dbReference>
<evidence type="ECO:0000313" key="3">
    <source>
        <dbReference type="Proteomes" id="UP000051870"/>
    </source>
</evidence>
<dbReference type="EMBL" id="CYTW01000008">
    <property type="protein sequence ID" value="CUK15566.1"/>
    <property type="molecule type" value="Genomic_DNA"/>
</dbReference>
<reference evidence="3" key="1">
    <citation type="submission" date="2015-09" db="EMBL/GenBank/DDBJ databases">
        <authorList>
            <person name="Rodrigo-Torres Lidia"/>
            <person name="Arahal R.David."/>
        </authorList>
    </citation>
    <scope>NUCLEOTIDE SEQUENCE [LARGE SCALE GENOMIC DNA]</scope>
    <source>
        <strain evidence="3">CECT 7735</strain>
    </source>
</reference>
<dbReference type="SMART" id="SM00857">
    <property type="entry name" value="Resolvase"/>
    <property type="match status" value="1"/>
</dbReference>
<proteinExistence type="predicted"/>
<organism evidence="2 3">
    <name type="scientific">Shimia thalassica</name>
    <dbReference type="NCBI Taxonomy" id="1715693"/>
    <lineage>
        <taxon>Bacteria</taxon>
        <taxon>Pseudomonadati</taxon>
        <taxon>Pseudomonadota</taxon>
        <taxon>Alphaproteobacteria</taxon>
        <taxon>Rhodobacterales</taxon>
        <taxon>Roseobacteraceae</taxon>
    </lineage>
</organism>
<dbReference type="CDD" id="cd00338">
    <property type="entry name" value="Ser_Recombinase"/>
    <property type="match status" value="1"/>
</dbReference>
<dbReference type="GO" id="GO:0003677">
    <property type="term" value="F:DNA binding"/>
    <property type="evidence" value="ECO:0007669"/>
    <property type="project" value="InterPro"/>
</dbReference>
<dbReference type="PANTHER" id="PTHR30461">
    <property type="entry name" value="DNA-INVERTASE FROM LAMBDOID PROPHAGE"/>
    <property type="match status" value="1"/>
</dbReference>
<dbReference type="Proteomes" id="UP000051870">
    <property type="component" value="Unassembled WGS sequence"/>
</dbReference>
<accession>A0A0P1IIW2</accession>
<feature type="domain" description="Recombinase" evidence="1">
    <location>
        <begin position="99"/>
        <end position="246"/>
    </location>
</feature>
<dbReference type="SUPFAM" id="SSF53041">
    <property type="entry name" value="Resolvase-like"/>
    <property type="match status" value="1"/>
</dbReference>
<dbReference type="AlphaFoldDB" id="A0A0P1IIW2"/>
<dbReference type="InterPro" id="IPR050639">
    <property type="entry name" value="SSR_resolvase"/>
</dbReference>
<dbReference type="Pfam" id="PF07508">
    <property type="entry name" value="Recombinase"/>
    <property type="match status" value="1"/>
</dbReference>
<dbReference type="InterPro" id="IPR036162">
    <property type="entry name" value="Resolvase-like_N_sf"/>
</dbReference>
<sequence length="502" mass="55506">MLRPGLQSLLREVQGGGVDIILAEALDRLSRDQADVAAIYKRLSFAGVSIVTLSEGKISELHVGLKGTMNQLFLKDLADKTRRGLRGRVEGGFSGGGNSYGYDVVHRLEPDGAPVTGERLINEEQASIIRRVFREFSDGQSPKAIALGLNAEDVPGPRGKLWRDTAIRGHRQRGTGLINNELYIGRLVWNRLRYLKDPDTGRRVSRLNPEADWIIKDVPHLRIVNDTLWQEVKDRQGEIAAEPRVQAIKATKFWEKRRKVHLLTGLAYCGQCGSRLSAVGKEYLACSAARKLGTCDQIKSVRRPILEDAVLNLLHNRFMQPKAVAEFVKAFSKEANARAGETETNRKRLQTERASTVRKLDGLYEAIADGLRTPGLKTKLEELESKVATLDTALEAPAPSRVRLHPNLSELYRQKVSTLSETLSDPEIRTRGLEVIRSLIERVSVTHEGEGIKLELEGALSTMIELAQPAKHPPRAGVSGDCVSSSVKVVAGVGFEPTTFRL</sequence>
<dbReference type="Pfam" id="PF13408">
    <property type="entry name" value="Zn_ribbon_recom"/>
    <property type="match status" value="1"/>
</dbReference>
<evidence type="ECO:0000259" key="1">
    <source>
        <dbReference type="PROSITE" id="PS51737"/>
    </source>
</evidence>
<dbReference type="PANTHER" id="PTHR30461:SF23">
    <property type="entry name" value="DNA RECOMBINASE-RELATED"/>
    <property type="match status" value="1"/>
</dbReference>
<dbReference type="InterPro" id="IPR038109">
    <property type="entry name" value="DNA_bind_recomb_sf"/>
</dbReference>
<dbReference type="STRING" id="1715693.PH7735_04048"/>
<keyword evidence="3" id="KW-1185">Reference proteome</keyword>
<dbReference type="Pfam" id="PF00239">
    <property type="entry name" value="Resolvase"/>
    <property type="match status" value="1"/>
</dbReference>
<dbReference type="InterPro" id="IPR025827">
    <property type="entry name" value="Zn_ribbon_recom_dom"/>
</dbReference>
<dbReference type="Gene3D" id="3.90.1750.20">
    <property type="entry name" value="Putative Large Serine Recombinase, Chain B, Domain 2"/>
    <property type="match status" value="1"/>
</dbReference>
<protein>
    <submittedName>
        <fullName evidence="2">Recombinase</fullName>
    </submittedName>
</protein>
<dbReference type="PROSITE" id="PS51737">
    <property type="entry name" value="RECOMBINASE_DNA_BIND"/>
    <property type="match status" value="1"/>
</dbReference>
<dbReference type="InterPro" id="IPR011109">
    <property type="entry name" value="DNA_bind_recombinase_dom"/>
</dbReference>
<dbReference type="GO" id="GO:0000150">
    <property type="term" value="F:DNA strand exchange activity"/>
    <property type="evidence" value="ECO:0007669"/>
    <property type="project" value="InterPro"/>
</dbReference>
<name>A0A0P1IIW2_9RHOB</name>
<dbReference type="Gene3D" id="3.40.50.1390">
    <property type="entry name" value="Resolvase, N-terminal catalytic domain"/>
    <property type="match status" value="1"/>
</dbReference>
<evidence type="ECO:0000313" key="2">
    <source>
        <dbReference type="EMBL" id="CUK15566.1"/>
    </source>
</evidence>
<gene>
    <name evidence="2" type="ORF">PH7735_04048</name>
</gene>